<protein>
    <submittedName>
        <fullName evidence="1">DUF1453 domain-containing protein</fullName>
    </submittedName>
</protein>
<reference evidence="1 2" key="1">
    <citation type="submission" date="2018-11" db="EMBL/GenBank/DDBJ databases">
        <title>Complete genome sequence of Paenibacillus baekrokdamisoli strain KCTC 33723.</title>
        <authorList>
            <person name="Kang S.W."/>
            <person name="Lee K.C."/>
            <person name="Kim K.K."/>
            <person name="Kim J.S."/>
            <person name="Kim D.S."/>
            <person name="Ko S.H."/>
            <person name="Yang S.H."/>
            <person name="Lee J.S."/>
        </authorList>
    </citation>
    <scope>NUCLEOTIDE SEQUENCE [LARGE SCALE GENOMIC DNA]</scope>
    <source>
        <strain evidence="1 2">KCTC 33723</strain>
    </source>
</reference>
<name>A0A3G9IL20_9BACL</name>
<evidence type="ECO:0000313" key="2">
    <source>
        <dbReference type="Proteomes" id="UP000275368"/>
    </source>
</evidence>
<dbReference type="OrthoDB" id="2652065at2"/>
<proteinExistence type="predicted"/>
<sequence>MSTLSVYLIVLVIVLLRMGREKEIQPSRMWITPLLFVWLAYSSLSQSSNLTAKNFLLYLVCLVIGVGIGVLRGKIDKVRINPANGKITSQSSIGGIILFMGVMLLRLLAEYWGKEQALVSLSNALLFIPLGSISARRYVLYMRYQQMRGQRR</sequence>
<dbReference type="Proteomes" id="UP000275368">
    <property type="component" value="Chromosome"/>
</dbReference>
<dbReference type="EMBL" id="AP019308">
    <property type="protein sequence ID" value="BBH19016.1"/>
    <property type="molecule type" value="Genomic_DNA"/>
</dbReference>
<evidence type="ECO:0000313" key="1">
    <source>
        <dbReference type="EMBL" id="BBH19016.1"/>
    </source>
</evidence>
<dbReference type="InterPro" id="IPR058247">
    <property type="entry name" value="DUF1453"/>
</dbReference>
<keyword evidence="2" id="KW-1185">Reference proteome</keyword>
<accession>A0A3G9IL20</accession>
<dbReference type="AlphaFoldDB" id="A0A3G9IL20"/>
<gene>
    <name evidence="1" type="ORF">Back11_03610</name>
</gene>
<organism evidence="1 2">
    <name type="scientific">Paenibacillus baekrokdamisoli</name>
    <dbReference type="NCBI Taxonomy" id="1712516"/>
    <lineage>
        <taxon>Bacteria</taxon>
        <taxon>Bacillati</taxon>
        <taxon>Bacillota</taxon>
        <taxon>Bacilli</taxon>
        <taxon>Bacillales</taxon>
        <taxon>Paenibacillaceae</taxon>
        <taxon>Paenibacillus</taxon>
    </lineage>
</organism>
<dbReference type="RefSeq" id="WP_125653428.1">
    <property type="nucleotide sequence ID" value="NZ_AP019308.1"/>
</dbReference>
<dbReference type="KEGG" id="pbk:Back11_03610"/>
<dbReference type="Pfam" id="PF07301">
    <property type="entry name" value="DUF1453"/>
    <property type="match status" value="1"/>
</dbReference>